<dbReference type="CDD" id="cd00093">
    <property type="entry name" value="HTH_XRE"/>
    <property type="match status" value="1"/>
</dbReference>
<evidence type="ECO:0000313" key="3">
    <source>
        <dbReference type="Proteomes" id="UP001058003"/>
    </source>
</evidence>
<dbReference type="Gene3D" id="1.10.260.40">
    <property type="entry name" value="lambda repressor-like DNA-binding domains"/>
    <property type="match status" value="1"/>
</dbReference>
<dbReference type="GO" id="GO:0003677">
    <property type="term" value="F:DNA binding"/>
    <property type="evidence" value="ECO:0007669"/>
    <property type="project" value="InterPro"/>
</dbReference>
<sequence>MLQQPEFGRRLRQLRMERGKSQADLVGLGMSAAYLSRLESGSREPTARAVEYLAEALQVPVEAFDDLAGPNLADVLGMVFTSSDATRAAEARDLLTAALDGTPGADATTRWLALSELARLYNILGDHERERDTLVEACAISDELKRPALQAQARLQLARCYRHLGDAAATRDTVREALRLGERHQFMVPPSDLIRARLMLVSAEAELGDITEAARLSAEVCDSLTTERGALAAEAYWTAATVATWQRDYPRAGTLIDAAMAAIDARDDMVLWIRIRLAAISLALQASPPRIDEAQSLLDVVAPALALVGTARNRQEHLYLQAQLAYHRGELERAALLAKEALAVPSLMAFRDQVMLEALDGRVAMRLGERDALARLTALAERVTAMHMPEVAADIWRAIAMTATTED</sequence>
<dbReference type="Proteomes" id="UP001058003">
    <property type="component" value="Chromosome"/>
</dbReference>
<dbReference type="SUPFAM" id="SSF48452">
    <property type="entry name" value="TPR-like"/>
    <property type="match status" value="1"/>
</dbReference>
<dbReference type="KEGG" id="daur:Daura_24830"/>
<dbReference type="InterPro" id="IPR011990">
    <property type="entry name" value="TPR-like_helical_dom_sf"/>
</dbReference>
<dbReference type="AlphaFoldDB" id="A0A9Q9IP66"/>
<evidence type="ECO:0000313" key="2">
    <source>
        <dbReference type="EMBL" id="UWZ59101.1"/>
    </source>
</evidence>
<dbReference type="Gene3D" id="1.25.40.10">
    <property type="entry name" value="Tetratricopeptide repeat domain"/>
    <property type="match status" value="1"/>
</dbReference>
<protein>
    <submittedName>
        <fullName evidence="2">Helix-turn-helix transcriptional regulator</fullName>
    </submittedName>
</protein>
<dbReference type="InterPro" id="IPR001387">
    <property type="entry name" value="Cro/C1-type_HTH"/>
</dbReference>
<proteinExistence type="predicted"/>
<dbReference type="RefSeq" id="WP_033362854.1">
    <property type="nucleotide sequence ID" value="NZ_CP073767.1"/>
</dbReference>
<reference evidence="2" key="1">
    <citation type="submission" date="2021-04" db="EMBL/GenBank/DDBJ databases">
        <title>Dactylosporangium aurantiacum NRRL B-8018 full assembly.</title>
        <authorList>
            <person name="Hartkoorn R.C."/>
            <person name="Beaudoing E."/>
            <person name="Hot D."/>
        </authorList>
    </citation>
    <scope>NUCLEOTIDE SEQUENCE</scope>
    <source>
        <strain evidence="2">NRRL B-8018</strain>
    </source>
</reference>
<dbReference type="EMBL" id="CP073767">
    <property type="protein sequence ID" value="UWZ59101.1"/>
    <property type="molecule type" value="Genomic_DNA"/>
</dbReference>
<dbReference type="SUPFAM" id="SSF47413">
    <property type="entry name" value="lambda repressor-like DNA-binding domains"/>
    <property type="match status" value="1"/>
</dbReference>
<feature type="domain" description="HTH cro/C1-type" evidence="1">
    <location>
        <begin position="11"/>
        <end position="64"/>
    </location>
</feature>
<name>A0A9Q9IP66_9ACTN</name>
<accession>A0A9Q9IP66</accession>
<evidence type="ECO:0000259" key="1">
    <source>
        <dbReference type="PROSITE" id="PS50943"/>
    </source>
</evidence>
<dbReference type="OrthoDB" id="3543522at2"/>
<dbReference type="SMART" id="SM00530">
    <property type="entry name" value="HTH_XRE"/>
    <property type="match status" value="1"/>
</dbReference>
<organism evidence="2 3">
    <name type="scientific">Dactylosporangium aurantiacum</name>
    <dbReference type="NCBI Taxonomy" id="35754"/>
    <lineage>
        <taxon>Bacteria</taxon>
        <taxon>Bacillati</taxon>
        <taxon>Actinomycetota</taxon>
        <taxon>Actinomycetes</taxon>
        <taxon>Micromonosporales</taxon>
        <taxon>Micromonosporaceae</taxon>
        <taxon>Dactylosporangium</taxon>
    </lineage>
</organism>
<gene>
    <name evidence="2" type="ORF">Daura_24830</name>
</gene>
<dbReference type="InterPro" id="IPR010982">
    <property type="entry name" value="Lambda_DNA-bd_dom_sf"/>
</dbReference>
<dbReference type="Pfam" id="PF13560">
    <property type="entry name" value="HTH_31"/>
    <property type="match status" value="1"/>
</dbReference>
<keyword evidence="3" id="KW-1185">Reference proteome</keyword>
<dbReference type="PROSITE" id="PS50943">
    <property type="entry name" value="HTH_CROC1"/>
    <property type="match status" value="1"/>
</dbReference>